<dbReference type="EMBL" id="CP159289">
    <property type="protein sequence ID" value="XCH24871.1"/>
    <property type="molecule type" value="Genomic_DNA"/>
</dbReference>
<name>A0AAU8FJV7_9BACT</name>
<dbReference type="AlphaFoldDB" id="A0AAU8FJV7"/>
<dbReference type="RefSeq" id="WP_353720178.1">
    <property type="nucleotide sequence ID" value="NZ_CP159289.1"/>
</dbReference>
<reference evidence="2" key="1">
    <citation type="submission" date="2024-06" db="EMBL/GenBank/DDBJ databases">
        <title>Sequencing and assembly of the genome of Dyadobacter sp. strain 676, a symbiont of Cyamopsis tetragonoloba.</title>
        <authorList>
            <person name="Guro P."/>
            <person name="Sazanova A."/>
            <person name="Kuznetsova I."/>
            <person name="Belimov A."/>
            <person name="Safronova V."/>
        </authorList>
    </citation>
    <scope>NUCLEOTIDE SEQUENCE</scope>
    <source>
        <strain evidence="2">676</strain>
    </source>
</reference>
<protein>
    <submittedName>
        <fullName evidence="2">Uncharacterized protein</fullName>
    </submittedName>
</protein>
<organism evidence="2">
    <name type="scientific">Dyadobacter sp. 676</name>
    <dbReference type="NCBI Taxonomy" id="3088362"/>
    <lineage>
        <taxon>Bacteria</taxon>
        <taxon>Pseudomonadati</taxon>
        <taxon>Bacteroidota</taxon>
        <taxon>Cytophagia</taxon>
        <taxon>Cytophagales</taxon>
        <taxon>Spirosomataceae</taxon>
        <taxon>Dyadobacter</taxon>
    </lineage>
</organism>
<gene>
    <name evidence="2" type="ORF">ABV298_00110</name>
</gene>
<proteinExistence type="predicted"/>
<accession>A0AAU8FJV7</accession>
<sequence>MTADNAILWLQAERFNQWRLIRGDAGGEREEKVSEYSADEESEAEAVERLRNVLQLLQPGRYTLRGTVGRHKQAAASTFRFEITRQTVTPMHQPQIDQNEMFERAMKLAREELAVETFKKEVLTRLDNLEKKVAEISEAVLDLNDDDEDNDSGAITKLTNVAAQLPTLAKGFETMRGLFKT</sequence>
<evidence type="ECO:0000313" key="2">
    <source>
        <dbReference type="EMBL" id="XCH24871.1"/>
    </source>
</evidence>
<keyword evidence="1" id="KW-0175">Coiled coil</keyword>
<evidence type="ECO:0000256" key="1">
    <source>
        <dbReference type="SAM" id="Coils"/>
    </source>
</evidence>
<feature type="coiled-coil region" evidence="1">
    <location>
        <begin position="119"/>
        <end position="146"/>
    </location>
</feature>